<accession>A0A0E9U2X9</accession>
<proteinExistence type="predicted"/>
<protein>
    <submittedName>
        <fullName evidence="1">Uncharacterized protein</fullName>
    </submittedName>
</protein>
<dbReference type="EMBL" id="GBXM01048401">
    <property type="protein sequence ID" value="JAH60176.1"/>
    <property type="molecule type" value="Transcribed_RNA"/>
</dbReference>
<reference evidence="1" key="1">
    <citation type="submission" date="2014-11" db="EMBL/GenBank/DDBJ databases">
        <authorList>
            <person name="Amaro Gonzalez C."/>
        </authorList>
    </citation>
    <scope>NUCLEOTIDE SEQUENCE</scope>
</reference>
<dbReference type="AlphaFoldDB" id="A0A0E9U2X9"/>
<name>A0A0E9U2X9_ANGAN</name>
<evidence type="ECO:0000313" key="1">
    <source>
        <dbReference type="EMBL" id="JAH60176.1"/>
    </source>
</evidence>
<organism evidence="1">
    <name type="scientific">Anguilla anguilla</name>
    <name type="common">European freshwater eel</name>
    <name type="synonym">Muraena anguilla</name>
    <dbReference type="NCBI Taxonomy" id="7936"/>
    <lineage>
        <taxon>Eukaryota</taxon>
        <taxon>Metazoa</taxon>
        <taxon>Chordata</taxon>
        <taxon>Craniata</taxon>
        <taxon>Vertebrata</taxon>
        <taxon>Euteleostomi</taxon>
        <taxon>Actinopterygii</taxon>
        <taxon>Neopterygii</taxon>
        <taxon>Teleostei</taxon>
        <taxon>Anguilliformes</taxon>
        <taxon>Anguillidae</taxon>
        <taxon>Anguilla</taxon>
    </lineage>
</organism>
<reference evidence="1" key="2">
    <citation type="journal article" date="2015" name="Fish Shellfish Immunol.">
        <title>Early steps in the European eel (Anguilla anguilla)-Vibrio vulnificus interaction in the gills: Role of the RtxA13 toxin.</title>
        <authorList>
            <person name="Callol A."/>
            <person name="Pajuelo D."/>
            <person name="Ebbesson L."/>
            <person name="Teles M."/>
            <person name="MacKenzie S."/>
            <person name="Amaro C."/>
        </authorList>
    </citation>
    <scope>NUCLEOTIDE SEQUENCE</scope>
</reference>
<sequence length="42" mass="4128">MSGFPVSRGAPGLDASAGGFSTNLLLVKRGAAHTRSASGVLL</sequence>